<gene>
    <name evidence="2" type="ORF">CCACVL1_13002</name>
</gene>
<dbReference type="Gramene" id="OMO80382">
    <property type="protein sequence ID" value="OMO80382"/>
    <property type="gene ID" value="CCACVL1_13002"/>
</dbReference>
<sequence>MDSQFQTASQPDPSTDAYNGILRGRLGMSMAVMSSAMVILLSVLVGTVSNPAYADRCNFPSCWK</sequence>
<accession>A0A1R3ICQ6</accession>
<evidence type="ECO:0000313" key="2">
    <source>
        <dbReference type="EMBL" id="OMO80382.1"/>
    </source>
</evidence>
<keyword evidence="1" id="KW-1133">Transmembrane helix</keyword>
<keyword evidence="3" id="KW-1185">Reference proteome</keyword>
<dbReference type="EMBL" id="AWWV01010308">
    <property type="protein sequence ID" value="OMO80382.1"/>
    <property type="molecule type" value="Genomic_DNA"/>
</dbReference>
<comment type="caution">
    <text evidence="2">The sequence shown here is derived from an EMBL/GenBank/DDBJ whole genome shotgun (WGS) entry which is preliminary data.</text>
</comment>
<evidence type="ECO:0000313" key="3">
    <source>
        <dbReference type="Proteomes" id="UP000188268"/>
    </source>
</evidence>
<dbReference type="Proteomes" id="UP000188268">
    <property type="component" value="Unassembled WGS sequence"/>
</dbReference>
<keyword evidence="1" id="KW-0472">Membrane</keyword>
<feature type="transmembrane region" description="Helical" evidence="1">
    <location>
        <begin position="26"/>
        <end position="46"/>
    </location>
</feature>
<protein>
    <submittedName>
        <fullName evidence="2">Uncharacterized protein</fullName>
    </submittedName>
</protein>
<proteinExistence type="predicted"/>
<dbReference type="AlphaFoldDB" id="A0A1R3ICQ6"/>
<name>A0A1R3ICQ6_COCAP</name>
<reference evidence="2 3" key="1">
    <citation type="submission" date="2013-09" db="EMBL/GenBank/DDBJ databases">
        <title>Corchorus capsularis genome sequencing.</title>
        <authorList>
            <person name="Alam M."/>
            <person name="Haque M.S."/>
            <person name="Islam M.S."/>
            <person name="Emdad E.M."/>
            <person name="Islam M.M."/>
            <person name="Ahmed B."/>
            <person name="Halim A."/>
            <person name="Hossen Q.M.M."/>
            <person name="Hossain M.Z."/>
            <person name="Ahmed R."/>
            <person name="Khan M.M."/>
            <person name="Islam R."/>
            <person name="Rashid M.M."/>
            <person name="Khan S.A."/>
            <person name="Rahman M.S."/>
            <person name="Alam M."/>
        </authorList>
    </citation>
    <scope>NUCLEOTIDE SEQUENCE [LARGE SCALE GENOMIC DNA]</scope>
    <source>
        <strain evidence="3">cv. CVL-1</strain>
        <tissue evidence="2">Whole seedling</tissue>
    </source>
</reference>
<keyword evidence="1" id="KW-0812">Transmembrane</keyword>
<evidence type="ECO:0000256" key="1">
    <source>
        <dbReference type="SAM" id="Phobius"/>
    </source>
</evidence>
<organism evidence="2 3">
    <name type="scientific">Corchorus capsularis</name>
    <name type="common">Jute</name>
    <dbReference type="NCBI Taxonomy" id="210143"/>
    <lineage>
        <taxon>Eukaryota</taxon>
        <taxon>Viridiplantae</taxon>
        <taxon>Streptophyta</taxon>
        <taxon>Embryophyta</taxon>
        <taxon>Tracheophyta</taxon>
        <taxon>Spermatophyta</taxon>
        <taxon>Magnoliopsida</taxon>
        <taxon>eudicotyledons</taxon>
        <taxon>Gunneridae</taxon>
        <taxon>Pentapetalae</taxon>
        <taxon>rosids</taxon>
        <taxon>malvids</taxon>
        <taxon>Malvales</taxon>
        <taxon>Malvaceae</taxon>
        <taxon>Grewioideae</taxon>
        <taxon>Apeibeae</taxon>
        <taxon>Corchorus</taxon>
    </lineage>
</organism>